<feature type="compositionally biased region" description="Low complexity" evidence="1">
    <location>
        <begin position="109"/>
        <end position="119"/>
    </location>
</feature>
<organism evidence="2 3">
    <name type="scientific">Wolfiporia cocos (strain MD-104)</name>
    <name type="common">Brown rot fungus</name>
    <dbReference type="NCBI Taxonomy" id="742152"/>
    <lineage>
        <taxon>Eukaryota</taxon>
        <taxon>Fungi</taxon>
        <taxon>Dikarya</taxon>
        <taxon>Basidiomycota</taxon>
        <taxon>Agaricomycotina</taxon>
        <taxon>Agaricomycetes</taxon>
        <taxon>Polyporales</taxon>
        <taxon>Phaeolaceae</taxon>
        <taxon>Wolfiporia</taxon>
    </lineage>
</organism>
<evidence type="ECO:0000313" key="2">
    <source>
        <dbReference type="EMBL" id="PCH41062.1"/>
    </source>
</evidence>
<accession>A0A2H3JFT5</accession>
<name>A0A2H3JFT5_WOLCO</name>
<evidence type="ECO:0000313" key="3">
    <source>
        <dbReference type="Proteomes" id="UP000218811"/>
    </source>
</evidence>
<protein>
    <submittedName>
        <fullName evidence="2">Uncharacterized protein</fullName>
    </submittedName>
</protein>
<sequence length="155" mass="17097">MVCLLFSTVRRTTRPRQSAGDASNTHHQLVPVTAVDANRVSGDEGVEWRDAELIDCRAAGDRYTEELYRDMDMYSLGTDDLVDQEVDVYDNDYDDGGVVQRAEPDSERASYATSSDASSNSGFTVLEIVDIKLECILARPSVPLSAEELLRFPAG</sequence>
<reference evidence="2 3" key="1">
    <citation type="journal article" date="2012" name="Science">
        <title>The Paleozoic origin of enzymatic lignin decomposition reconstructed from 31 fungal genomes.</title>
        <authorList>
            <person name="Floudas D."/>
            <person name="Binder M."/>
            <person name="Riley R."/>
            <person name="Barry K."/>
            <person name="Blanchette R.A."/>
            <person name="Henrissat B."/>
            <person name="Martinez A.T."/>
            <person name="Otillar R."/>
            <person name="Spatafora J.W."/>
            <person name="Yadav J.S."/>
            <person name="Aerts A."/>
            <person name="Benoit I."/>
            <person name="Boyd A."/>
            <person name="Carlson A."/>
            <person name="Copeland A."/>
            <person name="Coutinho P.M."/>
            <person name="de Vries R.P."/>
            <person name="Ferreira P."/>
            <person name="Findley K."/>
            <person name="Foster B."/>
            <person name="Gaskell J."/>
            <person name="Glotzer D."/>
            <person name="Gorecki P."/>
            <person name="Heitman J."/>
            <person name="Hesse C."/>
            <person name="Hori C."/>
            <person name="Igarashi K."/>
            <person name="Jurgens J.A."/>
            <person name="Kallen N."/>
            <person name="Kersten P."/>
            <person name="Kohler A."/>
            <person name="Kuees U."/>
            <person name="Kumar T.K.A."/>
            <person name="Kuo A."/>
            <person name="LaButti K."/>
            <person name="Larrondo L.F."/>
            <person name="Lindquist E."/>
            <person name="Ling A."/>
            <person name="Lombard V."/>
            <person name="Lucas S."/>
            <person name="Lundell T."/>
            <person name="Martin R."/>
            <person name="McLaughlin D.J."/>
            <person name="Morgenstern I."/>
            <person name="Morin E."/>
            <person name="Murat C."/>
            <person name="Nagy L.G."/>
            <person name="Nolan M."/>
            <person name="Ohm R.A."/>
            <person name="Patyshakuliyeva A."/>
            <person name="Rokas A."/>
            <person name="Ruiz-Duenas F.J."/>
            <person name="Sabat G."/>
            <person name="Salamov A."/>
            <person name="Samejima M."/>
            <person name="Schmutz J."/>
            <person name="Slot J.C."/>
            <person name="St John F."/>
            <person name="Stenlid J."/>
            <person name="Sun H."/>
            <person name="Sun S."/>
            <person name="Syed K."/>
            <person name="Tsang A."/>
            <person name="Wiebenga A."/>
            <person name="Young D."/>
            <person name="Pisabarro A."/>
            <person name="Eastwood D.C."/>
            <person name="Martin F."/>
            <person name="Cullen D."/>
            <person name="Grigoriev I.V."/>
            <person name="Hibbett D.S."/>
        </authorList>
    </citation>
    <scope>NUCLEOTIDE SEQUENCE [LARGE SCALE GENOMIC DNA]</scope>
    <source>
        <strain evidence="2 3">MD-104</strain>
    </source>
</reference>
<gene>
    <name evidence="2" type="ORF">WOLCODRAFT_24461</name>
</gene>
<dbReference type="AlphaFoldDB" id="A0A2H3JFT5"/>
<dbReference type="EMBL" id="KB468113">
    <property type="protein sequence ID" value="PCH41062.1"/>
    <property type="molecule type" value="Genomic_DNA"/>
</dbReference>
<keyword evidence="3" id="KW-1185">Reference proteome</keyword>
<evidence type="ECO:0000256" key="1">
    <source>
        <dbReference type="SAM" id="MobiDB-lite"/>
    </source>
</evidence>
<proteinExistence type="predicted"/>
<dbReference type="Proteomes" id="UP000218811">
    <property type="component" value="Unassembled WGS sequence"/>
</dbReference>
<feature type="region of interest" description="Disordered" evidence="1">
    <location>
        <begin position="98"/>
        <end position="119"/>
    </location>
</feature>